<proteinExistence type="predicted"/>
<dbReference type="OrthoDB" id="9056232at2"/>
<dbReference type="PANTHER" id="PTHR30569">
    <property type="entry name" value="CYTOSINE TRANSPORTER CODB"/>
    <property type="match status" value="1"/>
</dbReference>
<dbReference type="PANTHER" id="PTHR30569:SF0">
    <property type="entry name" value="CYTOSINE PERMEASE"/>
    <property type="match status" value="1"/>
</dbReference>
<feature type="transmembrane region" description="Helical" evidence="1">
    <location>
        <begin position="392"/>
        <end position="414"/>
    </location>
</feature>
<dbReference type="InterPro" id="IPR030191">
    <property type="entry name" value="CodB"/>
</dbReference>
<keyword evidence="3" id="KW-1185">Reference proteome</keyword>
<protein>
    <submittedName>
        <fullName evidence="2">Allantoin permease</fullName>
    </submittedName>
</protein>
<feature type="transmembrane region" description="Helical" evidence="1">
    <location>
        <begin position="420"/>
        <end position="439"/>
    </location>
</feature>
<feature type="transmembrane region" description="Helical" evidence="1">
    <location>
        <begin position="275"/>
        <end position="294"/>
    </location>
</feature>
<organism evidence="2 3">
    <name type="scientific">Pseudomonas taeanensis MS-3</name>
    <dbReference type="NCBI Taxonomy" id="1395571"/>
    <lineage>
        <taxon>Bacteria</taxon>
        <taxon>Pseudomonadati</taxon>
        <taxon>Pseudomonadota</taxon>
        <taxon>Gammaproteobacteria</taxon>
        <taxon>Pseudomonadales</taxon>
        <taxon>Pseudomonadaceae</taxon>
        <taxon>Pseudomonas</taxon>
    </lineage>
</organism>
<feature type="transmembrane region" description="Helical" evidence="1">
    <location>
        <begin position="33"/>
        <end position="54"/>
    </location>
</feature>
<dbReference type="GO" id="GO:0015209">
    <property type="term" value="F:cytosine transmembrane transporter activity"/>
    <property type="evidence" value="ECO:0007669"/>
    <property type="project" value="InterPro"/>
</dbReference>
<feature type="transmembrane region" description="Helical" evidence="1">
    <location>
        <begin position="139"/>
        <end position="159"/>
    </location>
</feature>
<feature type="transmembrane region" description="Helical" evidence="1">
    <location>
        <begin position="60"/>
        <end position="82"/>
    </location>
</feature>
<gene>
    <name evidence="2" type="ORF">TMS3_0111175</name>
</gene>
<dbReference type="eggNOG" id="COG1457">
    <property type="taxonomic scope" value="Bacteria"/>
</dbReference>
<evidence type="ECO:0000256" key="1">
    <source>
        <dbReference type="SAM" id="Phobius"/>
    </source>
</evidence>
<accession>A0A0A1YN15</accession>
<comment type="caution">
    <text evidence="2">The sequence shown here is derived from an EMBL/GenBank/DDBJ whole genome shotgun (WGS) entry which is preliminary data.</text>
</comment>
<name>A0A0A1YN15_9PSED</name>
<dbReference type="EMBL" id="AWSQ01000002">
    <property type="protein sequence ID" value="KFX70059.1"/>
    <property type="molecule type" value="Genomic_DNA"/>
</dbReference>
<dbReference type="Proteomes" id="UP000030063">
    <property type="component" value="Unassembled WGS sequence"/>
</dbReference>
<evidence type="ECO:0000313" key="3">
    <source>
        <dbReference type="Proteomes" id="UP000030063"/>
    </source>
</evidence>
<dbReference type="RefSeq" id="WP_025165313.1">
    <property type="nucleotide sequence ID" value="NZ_AWSQ01000002.1"/>
</dbReference>
<keyword evidence="1" id="KW-0472">Membrane</keyword>
<keyword evidence="1" id="KW-1133">Transmembrane helix</keyword>
<dbReference type="STRING" id="1395571.TMS3_0111175"/>
<dbReference type="GO" id="GO:0005886">
    <property type="term" value="C:plasma membrane"/>
    <property type="evidence" value="ECO:0007669"/>
    <property type="project" value="TreeGrafter"/>
</dbReference>
<sequence length="453" mass="49605">MAGNIKKQGDSIDYTAIEVPDAQRMSKGSLTMAWWAICSAMFWLVVSATLAMSFGTMNAVIGLLLSVVTYAAINGVIARYAIKTGLSVALFSRVLFGRTGAALATLIFFATAIYYSVFEGSVIAIAIHNYVSGLTLNQAYLLVVLYSVPLVFGSVQNWLDKLNGVLLPLYLMGLIAVVVMAVGEYGYSSAWLEMGPESGPVSNGWWDCFTYFMGVWILMMYTWDYARFGRKQDAGYHAKFNFGLPFYTFTFLINGLVGIFLAATIPTQGGLSEVSVVLAIVELMGVWGLLFVWVSQTRINTANFFMAASNMHAFFGRFGLGKVPYMVWAIVVGALVYLLMLLNVFSYILQALAYQSIFVVAWVAIALAHICSPKYSQLFEGKVEFALERVNAFNPCGLTAWFFAAGLGIVLLNFGGATLATFSAPVTFVSAFGSYWLLLNSAKRSWFVRASCT</sequence>
<feature type="transmembrane region" description="Helical" evidence="1">
    <location>
        <begin position="244"/>
        <end position="263"/>
    </location>
</feature>
<feature type="transmembrane region" description="Helical" evidence="1">
    <location>
        <begin position="325"/>
        <end position="345"/>
    </location>
</feature>
<reference evidence="2 3" key="1">
    <citation type="journal article" date="2014" name="Genome Announc.">
        <title>Draft Genome Sequence of Petroleum Oil-Degrading Marine Bacterium Pseudomonas taeanensis Strain MS-3, Isolated from a Crude Oil-Contaminated Seashore.</title>
        <authorList>
            <person name="Lee S.Y."/>
            <person name="Kim S.H."/>
            <person name="Lee D.G."/>
            <person name="Shin S."/>
            <person name="Yun S.H."/>
            <person name="Choi C.W."/>
            <person name="Chung Y.H."/>
            <person name="Choi J.S."/>
            <person name="Kahng H.Y."/>
            <person name="Kim S.I."/>
        </authorList>
    </citation>
    <scope>NUCLEOTIDE SEQUENCE [LARGE SCALE GENOMIC DNA]</scope>
    <source>
        <strain evidence="2 3">MS-3</strain>
    </source>
</reference>
<keyword evidence="1" id="KW-0812">Transmembrane</keyword>
<evidence type="ECO:0000313" key="2">
    <source>
        <dbReference type="EMBL" id="KFX70059.1"/>
    </source>
</evidence>
<feature type="transmembrane region" description="Helical" evidence="1">
    <location>
        <begin position="351"/>
        <end position="371"/>
    </location>
</feature>
<dbReference type="AlphaFoldDB" id="A0A0A1YN15"/>
<feature type="transmembrane region" description="Helical" evidence="1">
    <location>
        <begin position="203"/>
        <end position="223"/>
    </location>
</feature>
<feature type="transmembrane region" description="Helical" evidence="1">
    <location>
        <begin position="166"/>
        <end position="183"/>
    </location>
</feature>
<dbReference type="Gene3D" id="1.10.4160.10">
    <property type="entry name" value="Hydantoin permease"/>
    <property type="match status" value="1"/>
</dbReference>
<feature type="transmembrane region" description="Helical" evidence="1">
    <location>
        <begin position="103"/>
        <end position="127"/>
    </location>
</feature>